<dbReference type="AlphaFoldDB" id="A0A3N5YAC4"/>
<evidence type="ECO:0000256" key="1">
    <source>
        <dbReference type="ARBA" id="ARBA00022448"/>
    </source>
</evidence>
<evidence type="ECO:0000256" key="6">
    <source>
        <dbReference type="ARBA" id="ARBA00023136"/>
    </source>
</evidence>
<evidence type="ECO:0000313" key="11">
    <source>
        <dbReference type="Proteomes" id="UP000275281"/>
    </source>
</evidence>
<sequence length="190" mass="19735">MSLITLVFLAFAMSTDAFAAAISKGVKLKTPELSYALKTGLIFGSVEAITPVVGWLLGRAAATYIEAWDHWVALIILVGLGTHMIYDSMKDDDEEAKTSNSKPSLLILMLTALGTSIDAMAVGVSLAFIDVNIVLAASLIGLATFSMVTIGVMLGSVLGSFIGKRAETLGGLVLVALGLWIGLGDSLGVS</sequence>
<evidence type="ECO:0000256" key="2">
    <source>
        <dbReference type="ARBA" id="ARBA00022475"/>
    </source>
</evidence>
<keyword evidence="7 8" id="KW-0464">Manganese</keyword>
<feature type="transmembrane region" description="Helical" evidence="8">
    <location>
        <begin position="35"/>
        <end position="56"/>
    </location>
</feature>
<dbReference type="InterPro" id="IPR022929">
    <property type="entry name" value="Put_MntP"/>
</dbReference>
<keyword evidence="3 8" id="KW-0812">Transmembrane</keyword>
<dbReference type="PANTHER" id="PTHR35529">
    <property type="entry name" value="MANGANESE EFFLUX PUMP MNTP-RELATED"/>
    <property type="match status" value="1"/>
</dbReference>
<keyword evidence="2 8" id="KW-1003">Cell membrane</keyword>
<reference evidence="10 11" key="1">
    <citation type="submission" date="2018-11" db="EMBL/GenBank/DDBJ databases">
        <authorList>
            <person name="Ye M.-Q."/>
            <person name="Du Z.-J."/>
        </authorList>
    </citation>
    <scope>NUCLEOTIDE SEQUENCE [LARGE SCALE GENOMIC DNA]</scope>
    <source>
        <strain evidence="10 11">U0105</strain>
    </source>
</reference>
<feature type="transmembrane region" description="Helical" evidence="8">
    <location>
        <begin position="136"/>
        <end position="162"/>
    </location>
</feature>
<evidence type="ECO:0000256" key="5">
    <source>
        <dbReference type="ARBA" id="ARBA00023065"/>
    </source>
</evidence>
<organism evidence="10 11">
    <name type="scientific">Alteromonas sediminis</name>
    <dbReference type="NCBI Taxonomy" id="2259342"/>
    <lineage>
        <taxon>Bacteria</taxon>
        <taxon>Pseudomonadati</taxon>
        <taxon>Pseudomonadota</taxon>
        <taxon>Gammaproteobacteria</taxon>
        <taxon>Alteromonadales</taxon>
        <taxon>Alteromonadaceae</taxon>
        <taxon>Alteromonas/Salinimonas group</taxon>
        <taxon>Alteromonas</taxon>
    </lineage>
</organism>
<evidence type="ECO:0000313" key="10">
    <source>
        <dbReference type="EMBL" id="RPJ68469.1"/>
    </source>
</evidence>
<feature type="signal peptide" evidence="9">
    <location>
        <begin position="1"/>
        <end position="19"/>
    </location>
</feature>
<feature type="chain" id="PRO_5017978979" description="Putative manganese efflux pump MntP" evidence="9">
    <location>
        <begin position="20"/>
        <end position="190"/>
    </location>
</feature>
<keyword evidence="6 8" id="KW-0472">Membrane</keyword>
<feature type="transmembrane region" description="Helical" evidence="8">
    <location>
        <begin position="168"/>
        <end position="189"/>
    </location>
</feature>
<dbReference type="GO" id="GO:0005384">
    <property type="term" value="F:manganese ion transmembrane transporter activity"/>
    <property type="evidence" value="ECO:0007669"/>
    <property type="project" value="UniProtKB-UniRule"/>
</dbReference>
<feature type="transmembrane region" description="Helical" evidence="8">
    <location>
        <begin position="106"/>
        <end position="129"/>
    </location>
</feature>
<dbReference type="Proteomes" id="UP000275281">
    <property type="component" value="Unassembled WGS sequence"/>
</dbReference>
<name>A0A3N5YAC4_9ALTE</name>
<dbReference type="OrthoDB" id="9811590at2"/>
<dbReference type="HAMAP" id="MF_01521">
    <property type="entry name" value="MntP_pump"/>
    <property type="match status" value="1"/>
</dbReference>
<evidence type="ECO:0000256" key="3">
    <source>
        <dbReference type="ARBA" id="ARBA00022692"/>
    </source>
</evidence>
<accession>A0A3N5YAC4</accession>
<protein>
    <recommendedName>
        <fullName evidence="8">Putative manganese efflux pump MntP</fullName>
    </recommendedName>
</protein>
<dbReference type="GO" id="GO:0005886">
    <property type="term" value="C:plasma membrane"/>
    <property type="evidence" value="ECO:0007669"/>
    <property type="project" value="UniProtKB-SubCell"/>
</dbReference>
<comment type="caution">
    <text evidence="10">The sequence shown here is derived from an EMBL/GenBank/DDBJ whole genome shotgun (WGS) entry which is preliminary data.</text>
</comment>
<evidence type="ECO:0000256" key="8">
    <source>
        <dbReference type="HAMAP-Rule" id="MF_01521"/>
    </source>
</evidence>
<keyword evidence="5 8" id="KW-0406">Ion transport</keyword>
<dbReference type="Pfam" id="PF02659">
    <property type="entry name" value="Mntp"/>
    <property type="match status" value="1"/>
</dbReference>
<evidence type="ECO:0000256" key="4">
    <source>
        <dbReference type="ARBA" id="ARBA00022989"/>
    </source>
</evidence>
<keyword evidence="1 8" id="KW-0813">Transport</keyword>
<dbReference type="RefSeq" id="WP_124026470.1">
    <property type="nucleotide sequence ID" value="NZ_JBHRSN010000005.1"/>
</dbReference>
<keyword evidence="11" id="KW-1185">Reference proteome</keyword>
<comment type="subcellular location">
    <subcellularLocation>
        <location evidence="8">Cell membrane</location>
        <topology evidence="8">Multi-pass membrane protein</topology>
    </subcellularLocation>
</comment>
<gene>
    <name evidence="8" type="primary">mntP</name>
    <name evidence="10" type="ORF">DRW07_03420</name>
</gene>
<keyword evidence="4 8" id="KW-1133">Transmembrane helix</keyword>
<dbReference type="InterPro" id="IPR003810">
    <property type="entry name" value="Mntp/YtaF"/>
</dbReference>
<evidence type="ECO:0000256" key="7">
    <source>
        <dbReference type="ARBA" id="ARBA00023211"/>
    </source>
</evidence>
<feature type="transmembrane region" description="Helical" evidence="8">
    <location>
        <begin position="68"/>
        <end position="86"/>
    </location>
</feature>
<dbReference type="EMBL" id="RPOK01000001">
    <property type="protein sequence ID" value="RPJ68469.1"/>
    <property type="molecule type" value="Genomic_DNA"/>
</dbReference>
<evidence type="ECO:0000256" key="9">
    <source>
        <dbReference type="SAM" id="SignalP"/>
    </source>
</evidence>
<proteinExistence type="inferred from homology"/>
<comment type="similarity">
    <text evidence="8">Belongs to the MntP (TC 9.B.29) family.</text>
</comment>
<dbReference type="PANTHER" id="PTHR35529:SF1">
    <property type="entry name" value="MANGANESE EFFLUX PUMP MNTP-RELATED"/>
    <property type="match status" value="1"/>
</dbReference>
<keyword evidence="9" id="KW-0732">Signal</keyword>
<comment type="function">
    <text evidence="8">Probably functions as a manganese efflux pump.</text>
</comment>